<dbReference type="Gene3D" id="3.40.50.10320">
    <property type="entry name" value="LmbE-like"/>
    <property type="match status" value="1"/>
</dbReference>
<dbReference type="Pfam" id="PF02585">
    <property type="entry name" value="PIG-L"/>
    <property type="match status" value="1"/>
</dbReference>
<dbReference type="InterPro" id="IPR003737">
    <property type="entry name" value="GlcNAc_PI_deacetylase-related"/>
</dbReference>
<dbReference type="EMBL" id="GU474918">
    <property type="protein sequence ID" value="ADI19362.1"/>
    <property type="molecule type" value="Genomic_DNA"/>
</dbReference>
<sequence>MTDDIDRKFSRGMVVVAHADDAEFGCSSTAAKWCREGWEVVYVLCTDGSKGSSDRDMTPQELSKIRRQEQINAGKILGLKDVVFLDYEDSMLQPTLELRRDIAREIRRYRPDVLICPYPIRNLDGGWGVGHPDHLAAGEAALSAVFPTARDHLTFPELLDEGLEPHKVSEVWIMSHPEPDLWIDVTDYVDISIKALLQHDSQVDSEGRWEEIGKYMREGRRKRAESKGMQYAETYKRIVFERP</sequence>
<name>E0XY71_9CHLR</name>
<organism evidence="1">
    <name type="scientific">uncultured Chloroflexi bacterium HF0500_03M05</name>
    <dbReference type="NCBI Taxonomy" id="710737"/>
    <lineage>
        <taxon>Bacteria</taxon>
        <taxon>Bacillati</taxon>
        <taxon>Chloroflexota</taxon>
        <taxon>environmental samples</taxon>
    </lineage>
</organism>
<accession>E0XY71</accession>
<dbReference type="PANTHER" id="PTHR12993">
    <property type="entry name" value="N-ACETYLGLUCOSAMINYL-PHOSPHATIDYLINOSITOL DE-N-ACETYLASE-RELATED"/>
    <property type="match status" value="1"/>
</dbReference>
<evidence type="ECO:0000313" key="1">
    <source>
        <dbReference type="EMBL" id="ADI19362.1"/>
    </source>
</evidence>
<reference evidence="1" key="1">
    <citation type="journal article" date="2011" name="Environ. Microbiol.">
        <title>Time-series analyses of Monterey Bay coastal microbial picoplankton using a 'genome proxy' microarray.</title>
        <authorList>
            <person name="Rich V.I."/>
            <person name="Pham V.D."/>
            <person name="Eppley J."/>
            <person name="Shi Y."/>
            <person name="DeLong E.F."/>
        </authorList>
    </citation>
    <scope>NUCLEOTIDE SEQUENCE</scope>
</reference>
<dbReference type="PANTHER" id="PTHR12993:SF28">
    <property type="entry name" value="LMBE FAMILY PROTEIN"/>
    <property type="match status" value="1"/>
</dbReference>
<proteinExistence type="predicted"/>
<dbReference type="AlphaFoldDB" id="E0XY71"/>
<dbReference type="GO" id="GO:0016811">
    <property type="term" value="F:hydrolase activity, acting on carbon-nitrogen (but not peptide) bonds, in linear amides"/>
    <property type="evidence" value="ECO:0007669"/>
    <property type="project" value="TreeGrafter"/>
</dbReference>
<protein>
    <submittedName>
        <fullName evidence="1">Uncharacterized proteins, lmbe homologs</fullName>
    </submittedName>
</protein>
<dbReference type="InterPro" id="IPR024078">
    <property type="entry name" value="LmbE-like_dom_sf"/>
</dbReference>
<dbReference type="SUPFAM" id="SSF102588">
    <property type="entry name" value="LmbE-like"/>
    <property type="match status" value="1"/>
</dbReference>